<keyword evidence="3" id="KW-0479">Metal-binding</keyword>
<reference evidence="8" key="1">
    <citation type="submission" date="2018-05" db="EMBL/GenBank/DDBJ databases">
        <authorList>
            <person name="Lanie J.A."/>
            <person name="Ng W.-L."/>
            <person name="Kazmierczak K.M."/>
            <person name="Andrzejewski T.M."/>
            <person name="Davidsen T.M."/>
            <person name="Wayne K.J."/>
            <person name="Tettelin H."/>
            <person name="Glass J.I."/>
            <person name="Rusch D."/>
            <person name="Podicherti R."/>
            <person name="Tsui H.-C.T."/>
            <person name="Winkler M.E."/>
        </authorList>
    </citation>
    <scope>NUCLEOTIDE SEQUENCE</scope>
</reference>
<proteinExistence type="predicted"/>
<dbReference type="InterPro" id="IPR045121">
    <property type="entry name" value="CoAse"/>
</dbReference>
<evidence type="ECO:0000259" key="7">
    <source>
        <dbReference type="PROSITE" id="PS51462"/>
    </source>
</evidence>
<feature type="domain" description="Nudix hydrolase" evidence="7">
    <location>
        <begin position="46"/>
        <end position="180"/>
    </location>
</feature>
<dbReference type="PANTHER" id="PTHR12992:SF11">
    <property type="entry name" value="MITOCHONDRIAL COENZYME A DIPHOSPHATASE NUDT8"/>
    <property type="match status" value="1"/>
</dbReference>
<dbReference type="Pfam" id="PF00293">
    <property type="entry name" value="NUDIX"/>
    <property type="match status" value="1"/>
</dbReference>
<dbReference type="SUPFAM" id="SSF55811">
    <property type="entry name" value="Nudix"/>
    <property type="match status" value="1"/>
</dbReference>
<keyword evidence="5" id="KW-0460">Magnesium</keyword>
<evidence type="ECO:0000313" key="8">
    <source>
        <dbReference type="EMBL" id="SVA91778.1"/>
    </source>
</evidence>
<comment type="cofactor">
    <cofactor evidence="2">
        <name>Mg(2+)</name>
        <dbReference type="ChEBI" id="CHEBI:18420"/>
    </cofactor>
</comment>
<dbReference type="GO" id="GO:0046872">
    <property type="term" value="F:metal ion binding"/>
    <property type="evidence" value="ECO:0007669"/>
    <property type="project" value="UniProtKB-KW"/>
</dbReference>
<keyword evidence="6" id="KW-0464">Manganese</keyword>
<dbReference type="InterPro" id="IPR015797">
    <property type="entry name" value="NUDIX_hydrolase-like_dom_sf"/>
</dbReference>
<dbReference type="CDD" id="cd03426">
    <property type="entry name" value="NUDIX_CoAse_Nudt7"/>
    <property type="match status" value="1"/>
</dbReference>
<comment type="cofactor">
    <cofactor evidence="1">
        <name>Mn(2+)</name>
        <dbReference type="ChEBI" id="CHEBI:29035"/>
    </cofactor>
</comment>
<gene>
    <name evidence="8" type="ORF">METZ01_LOCUS144632</name>
</gene>
<dbReference type="PANTHER" id="PTHR12992">
    <property type="entry name" value="NUDIX HYDROLASE"/>
    <property type="match status" value="1"/>
</dbReference>
<sequence>MQIKINELATLIKERLQKPLPGNDAHQITRIKTKSEITFSNTEETAIPAAVLILLFPSGNEIEFFLTKRTEDVEHHKGQVSLPGGLKEDDESLKQTAIRETKEEVGIDPNTIMNLGSLTPFFIPVTGYIVHPFLGWCKEKPLTQVHDVEVHQLFSVSIVELLDESILRNEEWNIRGYDAIVPVYNFDKCKVWGATAAILSEFKSILQDISSI</sequence>
<dbReference type="InterPro" id="IPR000086">
    <property type="entry name" value="NUDIX_hydrolase_dom"/>
</dbReference>
<dbReference type="Gene3D" id="3.90.79.10">
    <property type="entry name" value="Nucleoside Triphosphate Pyrophosphohydrolase"/>
    <property type="match status" value="1"/>
</dbReference>
<name>A0A381ZR62_9ZZZZ</name>
<keyword evidence="4" id="KW-0378">Hydrolase</keyword>
<dbReference type="GO" id="GO:0010945">
    <property type="term" value="F:coenzyme A diphosphatase activity"/>
    <property type="evidence" value="ECO:0007669"/>
    <property type="project" value="InterPro"/>
</dbReference>
<evidence type="ECO:0000256" key="4">
    <source>
        <dbReference type="ARBA" id="ARBA00022801"/>
    </source>
</evidence>
<accession>A0A381ZR62</accession>
<dbReference type="AlphaFoldDB" id="A0A381ZR62"/>
<evidence type="ECO:0000256" key="1">
    <source>
        <dbReference type="ARBA" id="ARBA00001936"/>
    </source>
</evidence>
<dbReference type="InterPro" id="IPR020084">
    <property type="entry name" value="NUDIX_hydrolase_CS"/>
</dbReference>
<dbReference type="PROSITE" id="PS00893">
    <property type="entry name" value="NUDIX_BOX"/>
    <property type="match status" value="1"/>
</dbReference>
<protein>
    <recommendedName>
        <fullName evidence="7">Nudix hydrolase domain-containing protein</fullName>
    </recommendedName>
</protein>
<evidence type="ECO:0000256" key="5">
    <source>
        <dbReference type="ARBA" id="ARBA00022842"/>
    </source>
</evidence>
<organism evidence="8">
    <name type="scientific">marine metagenome</name>
    <dbReference type="NCBI Taxonomy" id="408172"/>
    <lineage>
        <taxon>unclassified sequences</taxon>
        <taxon>metagenomes</taxon>
        <taxon>ecological metagenomes</taxon>
    </lineage>
</organism>
<evidence type="ECO:0000256" key="2">
    <source>
        <dbReference type="ARBA" id="ARBA00001946"/>
    </source>
</evidence>
<dbReference type="EMBL" id="UINC01022351">
    <property type="protein sequence ID" value="SVA91778.1"/>
    <property type="molecule type" value="Genomic_DNA"/>
</dbReference>
<evidence type="ECO:0000256" key="3">
    <source>
        <dbReference type="ARBA" id="ARBA00022723"/>
    </source>
</evidence>
<dbReference type="PROSITE" id="PS51462">
    <property type="entry name" value="NUDIX"/>
    <property type="match status" value="1"/>
</dbReference>
<evidence type="ECO:0000256" key="6">
    <source>
        <dbReference type="ARBA" id="ARBA00023211"/>
    </source>
</evidence>